<dbReference type="eggNOG" id="COG3829">
    <property type="taxonomic scope" value="Bacteria"/>
</dbReference>
<feature type="domain" description="PAS" evidence="17">
    <location>
        <begin position="162"/>
        <end position="231"/>
    </location>
</feature>
<keyword evidence="6" id="KW-0418">Kinase</keyword>
<dbReference type="EC" id="3.1.3.16" evidence="1"/>
<evidence type="ECO:0000256" key="2">
    <source>
        <dbReference type="ARBA" id="ARBA00022553"/>
    </source>
</evidence>
<dbReference type="PANTHER" id="PTHR43156:SF2">
    <property type="entry name" value="STAGE II SPORULATION PROTEIN E"/>
    <property type="match status" value="1"/>
</dbReference>
<reference evidence="18 19" key="1">
    <citation type="journal article" date="2009" name="Stand. Genomic Sci.">
        <title>Complete genome sequence of Catenulispora acidiphila type strain (ID 139908).</title>
        <authorList>
            <person name="Copeland A."/>
            <person name="Lapidus A."/>
            <person name="Glavina Del Rio T."/>
            <person name="Nolan M."/>
            <person name="Lucas S."/>
            <person name="Chen F."/>
            <person name="Tice H."/>
            <person name="Cheng J.F."/>
            <person name="Bruce D."/>
            <person name="Goodwin L."/>
            <person name="Pitluck S."/>
            <person name="Mikhailova N."/>
            <person name="Pati A."/>
            <person name="Ivanova N."/>
            <person name="Mavromatis K."/>
            <person name="Chen A."/>
            <person name="Palaniappan K."/>
            <person name="Chain P."/>
            <person name="Land M."/>
            <person name="Hauser L."/>
            <person name="Chang Y.J."/>
            <person name="Jeffries C.D."/>
            <person name="Chertkov O."/>
            <person name="Brettin T."/>
            <person name="Detter J.C."/>
            <person name="Han C."/>
            <person name="Ali Z."/>
            <person name="Tindall B.J."/>
            <person name="Goker M."/>
            <person name="Bristow J."/>
            <person name="Eisen J.A."/>
            <person name="Markowitz V."/>
            <person name="Hugenholtz P."/>
            <person name="Kyrpides N.C."/>
            <person name="Klenk H.P."/>
        </authorList>
    </citation>
    <scope>NUCLEOTIDE SEQUENCE [LARGE SCALE GENOMIC DNA]</scope>
    <source>
        <strain evidence="19">DSM 44928 / JCM 14897 / NBRC 102108 / NRRL B-24433 / ID139908</strain>
    </source>
</reference>
<evidence type="ECO:0000259" key="17">
    <source>
        <dbReference type="PROSITE" id="PS50112"/>
    </source>
</evidence>
<gene>
    <name evidence="18" type="ordered locus">Caci_0743</name>
</gene>
<dbReference type="RefSeq" id="WP_012784973.1">
    <property type="nucleotide sequence ID" value="NC_013131.1"/>
</dbReference>
<dbReference type="Gene3D" id="3.30.565.10">
    <property type="entry name" value="Histidine kinase-like ATPase, C-terminal domain"/>
    <property type="match status" value="1"/>
</dbReference>
<evidence type="ECO:0000256" key="10">
    <source>
        <dbReference type="ARBA" id="ARBA00022912"/>
    </source>
</evidence>
<evidence type="ECO:0000256" key="4">
    <source>
        <dbReference type="ARBA" id="ARBA00022723"/>
    </source>
</evidence>
<dbReference type="Proteomes" id="UP000000851">
    <property type="component" value="Chromosome"/>
</dbReference>
<sequence length="855" mass="92751">MSDAPEQQPHRERQDNPGWRGPGWAMTTSVFGQGSENDAQRHLGRMAGVIERVRSATFMLDGDGVIREYRLNAEELLGWQRTEMIGKPFHAMFRGEDFAAADRMVQAVQSGDDARGALGAVTPKGASVPVDVHLMGLRDGEGHVVVFGYANSAEDLVRITRDRAVLDSLFEQFPVGIVVYDERGRYVRLNRALERINGLPVSEHIGKRVREVLPGLDPRLEEIPDEVLRTGIPVVDEQYGGFTPASDEERVWSVSYNRLHGPEGEVIGLSGLILDVTDRHRAAAAAAGARRRLALVNKAGSRMGTALDVERTARELADVAVPDFADAIVIEIKEEVFDERIGPVGPVWLAPVRRRRVLVHQGFGAVPDPVRAEGFSAWSTDSDISDRMLDGAAWHSSAGISAVAKEPIRSVDGTLLWQPTGGDSILVPLWAREALLGVVHFHRHPESPPFEPEDIEVAEEITTRAAVSMDNGRLYYRERTTALMLQRALLPQRIPSLPGVQVAYRYLPGSVGAEVGGDWFDVIQLSGARVALVVGDVMGVGVRAAGIMGQFRTAARTLAGLDLSPAQVLHQLDELGASLSENHLATCIYAVYDPATGKLAVSRAGHPPPLLLAPDGTVGGLDVPPSPPLGVGGGAYRSWVFETKEFDIPDRSRLAFYTDGMVEDKGRDIDEGIGVMAALLANCPPDSLEECCDAVTDVLGITGDTSDDATLLLAQVQSIPPDRKAHWQLDAHPSAVSDARRKVRTKLVDWDMSSLSDTAELLVSELVTNAQRYGRSPVSLDMLKTDRLLVEVGDALDVVPQVRRAQETDEGGRGLQLVNQLATRWGTRTTGNGKIVWFELATGEGGLGQREDSRG</sequence>
<dbReference type="InterPro" id="IPR035965">
    <property type="entry name" value="PAS-like_dom_sf"/>
</dbReference>
<dbReference type="InterPro" id="IPR036457">
    <property type="entry name" value="PPM-type-like_dom_sf"/>
</dbReference>
<keyword evidence="4" id="KW-0479">Metal-binding</keyword>
<dbReference type="CDD" id="cd00130">
    <property type="entry name" value="PAS"/>
    <property type="match status" value="2"/>
</dbReference>
<evidence type="ECO:0000256" key="9">
    <source>
        <dbReference type="ARBA" id="ARBA00022842"/>
    </source>
</evidence>
<dbReference type="SMART" id="SM00331">
    <property type="entry name" value="PP2C_SIG"/>
    <property type="match status" value="1"/>
</dbReference>
<dbReference type="OrthoDB" id="118142at2"/>
<dbReference type="SMART" id="SM00065">
    <property type="entry name" value="GAF"/>
    <property type="match status" value="1"/>
</dbReference>
<dbReference type="Gene3D" id="3.30.450.40">
    <property type="match status" value="1"/>
</dbReference>
<evidence type="ECO:0000256" key="12">
    <source>
        <dbReference type="ARBA" id="ARBA00047761"/>
    </source>
</evidence>
<protein>
    <recommendedName>
        <fullName evidence="1">protein-serine/threonine phosphatase</fullName>
        <ecNumber evidence="1">3.1.3.16</ecNumber>
    </recommendedName>
    <alternativeName>
        <fullName evidence="15">Protein-serine/threonine phosphatase</fullName>
    </alternativeName>
    <alternativeName>
        <fullName evidence="14">Serine/threonine-protein kinase</fullName>
    </alternativeName>
</protein>
<dbReference type="STRING" id="479433.Caci_0743"/>
<evidence type="ECO:0000256" key="16">
    <source>
        <dbReference type="SAM" id="MobiDB-lite"/>
    </source>
</evidence>
<evidence type="ECO:0000313" key="18">
    <source>
        <dbReference type="EMBL" id="ACU69678.1"/>
    </source>
</evidence>
<evidence type="ECO:0000256" key="11">
    <source>
        <dbReference type="ARBA" id="ARBA00023211"/>
    </source>
</evidence>
<dbReference type="eggNOG" id="COG2172">
    <property type="taxonomic scope" value="Bacteria"/>
</dbReference>
<dbReference type="InterPro" id="IPR036890">
    <property type="entry name" value="HATPase_C_sf"/>
</dbReference>
<dbReference type="Pfam" id="PF08448">
    <property type="entry name" value="PAS_4"/>
    <property type="match status" value="1"/>
</dbReference>
<evidence type="ECO:0000256" key="5">
    <source>
        <dbReference type="ARBA" id="ARBA00022741"/>
    </source>
</evidence>
<dbReference type="EMBL" id="CP001700">
    <property type="protein sequence ID" value="ACU69678.1"/>
    <property type="molecule type" value="Genomic_DNA"/>
</dbReference>
<dbReference type="InParanoid" id="C7Q0Q0"/>
<dbReference type="KEGG" id="cai:Caci_0743"/>
<evidence type="ECO:0000256" key="7">
    <source>
        <dbReference type="ARBA" id="ARBA00022801"/>
    </source>
</evidence>
<dbReference type="eggNOG" id="COG2208">
    <property type="taxonomic scope" value="Bacteria"/>
</dbReference>
<dbReference type="GO" id="GO:0046872">
    <property type="term" value="F:metal ion binding"/>
    <property type="evidence" value="ECO:0007669"/>
    <property type="project" value="UniProtKB-KW"/>
</dbReference>
<dbReference type="HOGENOM" id="CLU_000445_43_3_11"/>
<comment type="function">
    <text evidence="13">Primarily acts as an independent SigF regulator that is sensitive to the osmosensory signal, mediating the cross talk of PknD with the SigF regulon. Possesses both phosphatase and kinase activities. The kinase domain functions as a classic anti-sigma factor-like kinase to phosphorylate the anti-anti-sigma factor domain at the canonical regulatory site, and the phosphatase domain antagonizes this activity.</text>
</comment>
<dbReference type="Pfam" id="PF00989">
    <property type="entry name" value="PAS"/>
    <property type="match status" value="1"/>
</dbReference>
<organism evidence="18 19">
    <name type="scientific">Catenulispora acidiphila (strain DSM 44928 / JCM 14897 / NBRC 102108 / NRRL B-24433 / ID139908)</name>
    <dbReference type="NCBI Taxonomy" id="479433"/>
    <lineage>
        <taxon>Bacteria</taxon>
        <taxon>Bacillati</taxon>
        <taxon>Actinomycetota</taxon>
        <taxon>Actinomycetes</taxon>
        <taxon>Catenulisporales</taxon>
        <taxon>Catenulisporaceae</taxon>
        <taxon>Catenulispora</taxon>
    </lineage>
</organism>
<dbReference type="InterPro" id="IPR013656">
    <property type="entry name" value="PAS_4"/>
</dbReference>
<evidence type="ECO:0000256" key="6">
    <source>
        <dbReference type="ARBA" id="ARBA00022777"/>
    </source>
</evidence>
<dbReference type="GO" id="GO:0005524">
    <property type="term" value="F:ATP binding"/>
    <property type="evidence" value="ECO:0007669"/>
    <property type="project" value="UniProtKB-KW"/>
</dbReference>
<dbReference type="AlphaFoldDB" id="C7Q0Q0"/>
<dbReference type="PROSITE" id="PS50112">
    <property type="entry name" value="PAS"/>
    <property type="match status" value="2"/>
</dbReference>
<feature type="domain" description="PAS" evidence="17">
    <location>
        <begin position="42"/>
        <end position="112"/>
    </location>
</feature>
<dbReference type="CDD" id="cd16936">
    <property type="entry name" value="HATPase_RsbW-like"/>
    <property type="match status" value="1"/>
</dbReference>
<proteinExistence type="predicted"/>
<evidence type="ECO:0000256" key="8">
    <source>
        <dbReference type="ARBA" id="ARBA00022840"/>
    </source>
</evidence>
<keyword evidence="11" id="KW-0464">Manganese</keyword>
<feature type="region of interest" description="Disordered" evidence="16">
    <location>
        <begin position="1"/>
        <end position="23"/>
    </location>
</feature>
<evidence type="ECO:0000313" key="19">
    <source>
        <dbReference type="Proteomes" id="UP000000851"/>
    </source>
</evidence>
<dbReference type="Pfam" id="PF07228">
    <property type="entry name" value="SpoIIE"/>
    <property type="match status" value="1"/>
</dbReference>
<dbReference type="PANTHER" id="PTHR43156">
    <property type="entry name" value="STAGE II SPORULATION PROTEIN E-RELATED"/>
    <property type="match status" value="1"/>
</dbReference>
<keyword evidence="8" id="KW-0067">ATP-binding</keyword>
<dbReference type="GO" id="GO:0004722">
    <property type="term" value="F:protein serine/threonine phosphatase activity"/>
    <property type="evidence" value="ECO:0007669"/>
    <property type="project" value="UniProtKB-EC"/>
</dbReference>
<dbReference type="FunFam" id="3.60.40.10:FF:000005">
    <property type="entry name" value="Serine/threonine protein phosphatase"/>
    <property type="match status" value="1"/>
</dbReference>
<evidence type="ECO:0000256" key="1">
    <source>
        <dbReference type="ARBA" id="ARBA00013081"/>
    </source>
</evidence>
<keyword evidence="5" id="KW-0547">Nucleotide-binding</keyword>
<evidence type="ECO:0000256" key="13">
    <source>
        <dbReference type="ARBA" id="ARBA00056274"/>
    </source>
</evidence>
<comment type="catalytic activity">
    <reaction evidence="12">
        <text>O-phospho-L-seryl-[protein] + H2O = L-seryl-[protein] + phosphate</text>
        <dbReference type="Rhea" id="RHEA:20629"/>
        <dbReference type="Rhea" id="RHEA-COMP:9863"/>
        <dbReference type="Rhea" id="RHEA-COMP:11604"/>
        <dbReference type="ChEBI" id="CHEBI:15377"/>
        <dbReference type="ChEBI" id="CHEBI:29999"/>
        <dbReference type="ChEBI" id="CHEBI:43474"/>
        <dbReference type="ChEBI" id="CHEBI:83421"/>
        <dbReference type="EC" id="3.1.3.16"/>
    </reaction>
</comment>
<keyword evidence="7" id="KW-0378">Hydrolase</keyword>
<dbReference type="NCBIfam" id="TIGR00229">
    <property type="entry name" value="sensory_box"/>
    <property type="match status" value="2"/>
</dbReference>
<dbReference type="InterPro" id="IPR001932">
    <property type="entry name" value="PPM-type_phosphatase-like_dom"/>
</dbReference>
<keyword evidence="9" id="KW-0460">Magnesium</keyword>
<dbReference type="InterPro" id="IPR013767">
    <property type="entry name" value="PAS_fold"/>
</dbReference>
<name>C7Q0Q0_CATAD</name>
<keyword evidence="3" id="KW-0808">Transferase</keyword>
<dbReference type="InterPro" id="IPR000014">
    <property type="entry name" value="PAS"/>
</dbReference>
<keyword evidence="2" id="KW-0597">Phosphoprotein</keyword>
<accession>C7Q0Q0</accession>
<keyword evidence="19" id="KW-1185">Reference proteome</keyword>
<dbReference type="Gene3D" id="3.30.450.20">
    <property type="entry name" value="PAS domain"/>
    <property type="match status" value="2"/>
</dbReference>
<keyword evidence="10" id="KW-0904">Protein phosphatase</keyword>
<dbReference type="GO" id="GO:0006355">
    <property type="term" value="P:regulation of DNA-templated transcription"/>
    <property type="evidence" value="ECO:0007669"/>
    <property type="project" value="InterPro"/>
</dbReference>
<evidence type="ECO:0000256" key="15">
    <source>
        <dbReference type="ARBA" id="ARBA00081350"/>
    </source>
</evidence>
<dbReference type="InterPro" id="IPR003018">
    <property type="entry name" value="GAF"/>
</dbReference>
<dbReference type="FunFam" id="3.30.565.10:FF:000028">
    <property type="entry name" value="PAS sensor protein"/>
    <property type="match status" value="1"/>
</dbReference>
<evidence type="ECO:0000256" key="14">
    <source>
        <dbReference type="ARBA" id="ARBA00075117"/>
    </source>
</evidence>
<dbReference type="GO" id="GO:0016301">
    <property type="term" value="F:kinase activity"/>
    <property type="evidence" value="ECO:0007669"/>
    <property type="project" value="UniProtKB-KW"/>
</dbReference>
<dbReference type="SUPFAM" id="SSF55781">
    <property type="entry name" value="GAF domain-like"/>
    <property type="match status" value="1"/>
</dbReference>
<dbReference type="eggNOG" id="COG2203">
    <property type="taxonomic scope" value="Bacteria"/>
</dbReference>
<dbReference type="SMART" id="SM00091">
    <property type="entry name" value="PAS"/>
    <property type="match status" value="2"/>
</dbReference>
<dbReference type="Gene3D" id="3.60.40.10">
    <property type="entry name" value="PPM-type phosphatase domain"/>
    <property type="match status" value="1"/>
</dbReference>
<evidence type="ECO:0000256" key="3">
    <source>
        <dbReference type="ARBA" id="ARBA00022679"/>
    </source>
</evidence>
<dbReference type="SUPFAM" id="SSF55785">
    <property type="entry name" value="PYP-like sensor domain (PAS domain)"/>
    <property type="match status" value="2"/>
</dbReference>
<dbReference type="InterPro" id="IPR029016">
    <property type="entry name" value="GAF-like_dom_sf"/>
</dbReference>
<dbReference type="InterPro" id="IPR052016">
    <property type="entry name" value="Bact_Sigma-Reg"/>
</dbReference>